<evidence type="ECO:0000313" key="1">
    <source>
        <dbReference type="Proteomes" id="UP000515123"/>
    </source>
</evidence>
<keyword evidence="1" id="KW-1185">Reference proteome</keyword>
<reference evidence="2" key="2">
    <citation type="submission" date="2025-08" db="UniProtKB">
        <authorList>
            <consortium name="RefSeq"/>
        </authorList>
    </citation>
    <scope>IDENTIFICATION</scope>
    <source>
        <tissue evidence="2">Leaf</tissue>
    </source>
</reference>
<protein>
    <submittedName>
        <fullName evidence="2">Uncharacterized protein LOC109716696</fullName>
    </submittedName>
</protein>
<gene>
    <name evidence="2" type="primary">LOC109716696</name>
</gene>
<sequence>MAVVELSWVGLLREITSQIGMEMPVCEVTVDAERRYVAYMDLHVRKEGETTAEVVRCWGSPSPTSDGAERDAARVAVHRLKDRLGLEIKDVNYEDLIFYKSAYAQLTAKHAALYEKYKKLKWEYQLLKNAYDSLIAHKDEYAADRVRIREALEECRAIFNDF</sequence>
<evidence type="ECO:0000313" key="2">
    <source>
        <dbReference type="RefSeq" id="XP_020097831.1"/>
    </source>
</evidence>
<reference evidence="1" key="1">
    <citation type="journal article" date="2015" name="Nat. Genet.">
        <title>The pineapple genome and the evolution of CAM photosynthesis.</title>
        <authorList>
            <person name="Ming R."/>
            <person name="VanBuren R."/>
            <person name="Wai C.M."/>
            <person name="Tang H."/>
            <person name="Schatz M.C."/>
            <person name="Bowers J.E."/>
            <person name="Lyons E."/>
            <person name="Wang M.L."/>
            <person name="Chen J."/>
            <person name="Biggers E."/>
            <person name="Zhang J."/>
            <person name="Huang L."/>
            <person name="Zhang L."/>
            <person name="Miao W."/>
            <person name="Zhang J."/>
            <person name="Ye Z."/>
            <person name="Miao C."/>
            <person name="Lin Z."/>
            <person name="Wang H."/>
            <person name="Zhou H."/>
            <person name="Yim W.C."/>
            <person name="Priest H.D."/>
            <person name="Zheng C."/>
            <person name="Woodhouse M."/>
            <person name="Edger P.P."/>
            <person name="Guyot R."/>
            <person name="Guo H.B."/>
            <person name="Guo H."/>
            <person name="Zheng G."/>
            <person name="Singh R."/>
            <person name="Sharma A."/>
            <person name="Min X."/>
            <person name="Zheng Y."/>
            <person name="Lee H."/>
            <person name="Gurtowski J."/>
            <person name="Sedlazeck F.J."/>
            <person name="Harkess A."/>
            <person name="McKain M.R."/>
            <person name="Liao Z."/>
            <person name="Fang J."/>
            <person name="Liu J."/>
            <person name="Zhang X."/>
            <person name="Zhang Q."/>
            <person name="Hu W."/>
            <person name="Qin Y."/>
            <person name="Wang K."/>
            <person name="Chen L.Y."/>
            <person name="Shirley N."/>
            <person name="Lin Y.R."/>
            <person name="Liu L.Y."/>
            <person name="Hernandez A.G."/>
            <person name="Wright C.L."/>
            <person name="Bulone V."/>
            <person name="Tuskan G.A."/>
            <person name="Heath K."/>
            <person name="Zee F."/>
            <person name="Moore P.H."/>
            <person name="Sunkar R."/>
            <person name="Leebens-Mack J.H."/>
            <person name="Mockler T."/>
            <person name="Bennetzen J.L."/>
            <person name="Freeling M."/>
            <person name="Sankoff D."/>
            <person name="Paterson A.H."/>
            <person name="Zhu X."/>
            <person name="Yang X."/>
            <person name="Smith J.A."/>
            <person name="Cushman J.C."/>
            <person name="Paull R.E."/>
            <person name="Yu Q."/>
        </authorList>
    </citation>
    <scope>NUCLEOTIDE SEQUENCE [LARGE SCALE GENOMIC DNA]</scope>
    <source>
        <strain evidence="1">cv. F153</strain>
    </source>
</reference>
<dbReference type="Proteomes" id="UP000515123">
    <property type="component" value="Linkage group 10"/>
</dbReference>
<accession>A0A6P5FNE3</accession>
<dbReference type="RefSeq" id="XP_020097831.1">
    <property type="nucleotide sequence ID" value="XM_020242242.1"/>
</dbReference>
<name>A0A6P5FNE3_ANACO</name>
<proteinExistence type="predicted"/>
<dbReference type="AlphaFoldDB" id="A0A6P5FNE3"/>
<organism evidence="1 2">
    <name type="scientific">Ananas comosus</name>
    <name type="common">Pineapple</name>
    <name type="synonym">Ananas ananas</name>
    <dbReference type="NCBI Taxonomy" id="4615"/>
    <lineage>
        <taxon>Eukaryota</taxon>
        <taxon>Viridiplantae</taxon>
        <taxon>Streptophyta</taxon>
        <taxon>Embryophyta</taxon>
        <taxon>Tracheophyta</taxon>
        <taxon>Spermatophyta</taxon>
        <taxon>Magnoliopsida</taxon>
        <taxon>Liliopsida</taxon>
        <taxon>Poales</taxon>
        <taxon>Bromeliaceae</taxon>
        <taxon>Bromelioideae</taxon>
        <taxon>Ananas</taxon>
    </lineage>
</organism>
<dbReference type="GeneID" id="109716696"/>